<evidence type="ECO:0000256" key="9">
    <source>
        <dbReference type="PIRSR" id="PIRSR000429-1"/>
    </source>
</evidence>
<dbReference type="FunFam" id="3.40.47.10:FF:000010">
    <property type="entry name" value="Acetyl-CoA acetyltransferase (Thiolase)"/>
    <property type="match status" value="1"/>
</dbReference>
<dbReference type="InterPro" id="IPR020615">
    <property type="entry name" value="Thiolase_acyl_enz_int_AS"/>
</dbReference>
<feature type="active site" description="Acyl-thioester intermediate" evidence="9">
    <location>
        <position position="123"/>
    </location>
</feature>
<comment type="catalytic activity">
    <reaction evidence="8">
        <text>2 acetyl-CoA = acetoacetyl-CoA + CoA</text>
        <dbReference type="Rhea" id="RHEA:21036"/>
        <dbReference type="ChEBI" id="CHEBI:57286"/>
        <dbReference type="ChEBI" id="CHEBI:57287"/>
        <dbReference type="ChEBI" id="CHEBI:57288"/>
        <dbReference type="EC" id="2.3.1.9"/>
    </reaction>
</comment>
<dbReference type="Proteomes" id="UP000078532">
    <property type="component" value="Unassembled WGS sequence"/>
</dbReference>
<evidence type="ECO:0000259" key="12">
    <source>
        <dbReference type="Pfam" id="PF02803"/>
    </source>
</evidence>
<evidence type="ECO:0000256" key="3">
    <source>
        <dbReference type="ARBA" id="ARBA00012705"/>
    </source>
</evidence>
<feature type="active site" description="Proton acceptor" evidence="9">
    <location>
        <position position="416"/>
    </location>
</feature>
<dbReference type="SUPFAM" id="SSF53901">
    <property type="entry name" value="Thiolase-like"/>
    <property type="match status" value="3"/>
</dbReference>
<feature type="domain" description="Thiolase N-terminal" evidence="11">
    <location>
        <begin position="4"/>
        <end position="47"/>
    </location>
</feature>
<dbReference type="PANTHER" id="PTHR18919">
    <property type="entry name" value="ACETYL-COA C-ACYLTRANSFERASE"/>
    <property type="match status" value="1"/>
</dbReference>
<evidence type="ECO:0000256" key="5">
    <source>
        <dbReference type="ARBA" id="ARBA00023315"/>
    </source>
</evidence>
<dbReference type="RefSeq" id="WP_066668164.1">
    <property type="nucleotide sequence ID" value="NZ_LYVF01000158.1"/>
</dbReference>
<keyword evidence="14" id="KW-1185">Reference proteome</keyword>
<evidence type="ECO:0000256" key="10">
    <source>
        <dbReference type="RuleBase" id="RU003557"/>
    </source>
</evidence>
<organism evidence="13 14">
    <name type="scientific">Desulfotomaculum copahuensis</name>
    <dbReference type="NCBI Taxonomy" id="1838280"/>
    <lineage>
        <taxon>Bacteria</taxon>
        <taxon>Bacillati</taxon>
        <taxon>Bacillota</taxon>
        <taxon>Clostridia</taxon>
        <taxon>Eubacteriales</taxon>
        <taxon>Desulfotomaculaceae</taxon>
        <taxon>Desulfotomaculum</taxon>
    </lineage>
</organism>
<dbReference type="InterPro" id="IPR020616">
    <property type="entry name" value="Thiolase_N"/>
</dbReference>
<dbReference type="PANTHER" id="PTHR18919:SF107">
    <property type="entry name" value="ACETYL-COA ACETYLTRANSFERASE, CYTOSOLIC"/>
    <property type="match status" value="1"/>
</dbReference>
<evidence type="ECO:0000313" key="13">
    <source>
        <dbReference type="EMBL" id="OAT81729.1"/>
    </source>
</evidence>
<keyword evidence="5 10" id="KW-0012">Acyltransferase</keyword>
<name>A0A1B7LEL4_9FIRM</name>
<dbReference type="InterPro" id="IPR002155">
    <property type="entry name" value="Thiolase"/>
</dbReference>
<evidence type="ECO:0000256" key="7">
    <source>
        <dbReference type="ARBA" id="ARBA00044137"/>
    </source>
</evidence>
<evidence type="ECO:0000256" key="2">
    <source>
        <dbReference type="ARBA" id="ARBA00010982"/>
    </source>
</evidence>
<comment type="subcellular location">
    <subcellularLocation>
        <location evidence="1">Cytoplasm</location>
    </subcellularLocation>
</comment>
<evidence type="ECO:0000313" key="14">
    <source>
        <dbReference type="Proteomes" id="UP000078532"/>
    </source>
</evidence>
<comment type="similarity">
    <text evidence="2 10">Belongs to the thiolase-like superfamily. Thiolase family.</text>
</comment>
<dbReference type="PIRSF" id="PIRSF000429">
    <property type="entry name" value="Ac-CoA_Ac_transf"/>
    <property type="match status" value="1"/>
</dbReference>
<dbReference type="STRING" id="1838280.A6M21_09990"/>
<dbReference type="AlphaFoldDB" id="A0A1B7LEL4"/>
<feature type="active site" description="Proton acceptor" evidence="9">
    <location>
        <position position="386"/>
    </location>
</feature>
<dbReference type="GO" id="GO:0003985">
    <property type="term" value="F:acetyl-CoA C-acetyltransferase activity"/>
    <property type="evidence" value="ECO:0007669"/>
    <property type="project" value="UniProtKB-EC"/>
</dbReference>
<accession>A0A1B7LEL4</accession>
<gene>
    <name evidence="13" type="ORF">A6M21_09990</name>
</gene>
<dbReference type="InterPro" id="IPR016039">
    <property type="entry name" value="Thiolase-like"/>
</dbReference>
<dbReference type="OrthoDB" id="56116at2"/>
<dbReference type="PROSITE" id="PS00099">
    <property type="entry name" value="THIOLASE_3"/>
    <property type="match status" value="1"/>
</dbReference>
<dbReference type="InterPro" id="IPR020610">
    <property type="entry name" value="Thiolase_AS"/>
</dbReference>
<dbReference type="Pfam" id="PF00108">
    <property type="entry name" value="Thiolase_N"/>
    <property type="match status" value="2"/>
</dbReference>
<dbReference type="EC" id="2.3.1.9" evidence="3"/>
<protein>
    <recommendedName>
        <fullName evidence="7">Acetyl-CoA acetyltransferase</fullName>
        <ecNumber evidence="3">2.3.1.9</ecNumber>
    </recommendedName>
    <alternativeName>
        <fullName evidence="6">Acetoacetyl-CoA thiolase</fullName>
    </alternativeName>
</protein>
<sequence>MREVVVVGGVRTAIGVFGGSLKDVPVVGLGSLVIKEALKRSGLRPKSGEELLNFAPDALKGLPPAELEKEAADWDDALQPVQVDEVIMGHVLQAGCGQNTARQAAVHAGVPKESNAFTVNKVCASGLKAIALGAQAVMLGDAEVVVAGGMENMSQAPYALPRARWGYRMDVTAKGECLDLMVHDGLWEIFYGYHMGNTAENVAARYGISREEQDEIGLLSHQRARAAIADGLFKAEIVPVVIPRRKGDPVIFDTDERPMDTTREKMARLKPVFRKDGTVTAGNASGINDAAAAVVLMSREKAAQLGLKPWLTIRSWASGGVDPAYMGVGPIPAVRKALHKAGITAANLDVIELNEAFASQAIACMRELDLSMEKTNPLGSGISLGHPIGCTGARLMVTIMHEMKRQSLHYGLVTMCIGGGQGMAMVVENAG</sequence>
<dbReference type="Gene3D" id="3.40.47.10">
    <property type="match status" value="3"/>
</dbReference>
<dbReference type="GO" id="GO:0005737">
    <property type="term" value="C:cytoplasm"/>
    <property type="evidence" value="ECO:0007669"/>
    <property type="project" value="UniProtKB-SubCell"/>
</dbReference>
<evidence type="ECO:0000259" key="11">
    <source>
        <dbReference type="Pfam" id="PF00108"/>
    </source>
</evidence>
<dbReference type="InterPro" id="IPR020617">
    <property type="entry name" value="Thiolase_C"/>
</dbReference>
<dbReference type="EMBL" id="LYVF01000158">
    <property type="protein sequence ID" value="OAT81729.1"/>
    <property type="molecule type" value="Genomic_DNA"/>
</dbReference>
<feature type="domain" description="Thiolase N-terminal" evidence="11">
    <location>
        <begin position="77"/>
        <end position="300"/>
    </location>
</feature>
<dbReference type="Pfam" id="PF02803">
    <property type="entry name" value="Thiolase_C"/>
    <property type="match status" value="1"/>
</dbReference>
<keyword evidence="4 10" id="KW-0808">Transferase</keyword>
<feature type="domain" description="Thiolase C-terminal" evidence="12">
    <location>
        <begin position="308"/>
        <end position="428"/>
    </location>
</feature>
<evidence type="ECO:0000256" key="1">
    <source>
        <dbReference type="ARBA" id="ARBA00004496"/>
    </source>
</evidence>
<dbReference type="CDD" id="cd00751">
    <property type="entry name" value="thiolase"/>
    <property type="match status" value="1"/>
</dbReference>
<dbReference type="PROSITE" id="PS00098">
    <property type="entry name" value="THIOLASE_1"/>
    <property type="match status" value="1"/>
</dbReference>
<evidence type="ECO:0000256" key="8">
    <source>
        <dbReference type="ARBA" id="ARBA00051550"/>
    </source>
</evidence>
<evidence type="ECO:0000256" key="6">
    <source>
        <dbReference type="ARBA" id="ARBA00030755"/>
    </source>
</evidence>
<reference evidence="13 14" key="1">
    <citation type="submission" date="2016-04" db="EMBL/GenBank/DDBJ databases">
        <authorList>
            <person name="Evans L.H."/>
            <person name="Alamgir A."/>
            <person name="Owens N."/>
            <person name="Weber N.D."/>
            <person name="Virtaneva K."/>
            <person name="Barbian K."/>
            <person name="Babar A."/>
            <person name="Rosenke K."/>
        </authorList>
    </citation>
    <scope>NUCLEOTIDE SEQUENCE [LARGE SCALE GENOMIC DNA]</scope>
    <source>
        <strain evidence="13 14">LMa1</strain>
    </source>
</reference>
<proteinExistence type="inferred from homology"/>
<comment type="caution">
    <text evidence="13">The sequence shown here is derived from an EMBL/GenBank/DDBJ whole genome shotgun (WGS) entry which is preliminary data.</text>
</comment>
<evidence type="ECO:0000256" key="4">
    <source>
        <dbReference type="ARBA" id="ARBA00022679"/>
    </source>
</evidence>
<dbReference type="NCBIfam" id="TIGR01930">
    <property type="entry name" value="AcCoA-C-Actrans"/>
    <property type="match status" value="1"/>
</dbReference>